<evidence type="ECO:0000313" key="1">
    <source>
        <dbReference type="EMBL" id="PHJ16487.1"/>
    </source>
</evidence>
<name>A0A2C6KG29_9APIC</name>
<comment type="caution">
    <text evidence="1">The sequence shown here is derived from an EMBL/GenBank/DDBJ whole genome shotgun (WGS) entry which is preliminary data.</text>
</comment>
<keyword evidence="2" id="KW-1185">Reference proteome</keyword>
<sequence length="83" mass="9439">MPDDVNELVVCHQASSASSRNLENLRNLTTERLKVLLERLLKKVDESLPSDTDTPSANRHLAKRTVYWTSWADRWKPVSSSSS</sequence>
<accession>A0A2C6KG29</accession>
<dbReference type="VEuPathDB" id="ToxoDB:CSUI_009697"/>
<proteinExistence type="predicted"/>
<protein>
    <submittedName>
        <fullName evidence="1">Uncharacterized protein</fullName>
    </submittedName>
</protein>
<organism evidence="1 2">
    <name type="scientific">Cystoisospora suis</name>
    <dbReference type="NCBI Taxonomy" id="483139"/>
    <lineage>
        <taxon>Eukaryota</taxon>
        <taxon>Sar</taxon>
        <taxon>Alveolata</taxon>
        <taxon>Apicomplexa</taxon>
        <taxon>Conoidasida</taxon>
        <taxon>Coccidia</taxon>
        <taxon>Eucoccidiorida</taxon>
        <taxon>Eimeriorina</taxon>
        <taxon>Sarcocystidae</taxon>
        <taxon>Cystoisospora</taxon>
    </lineage>
</organism>
<dbReference type="RefSeq" id="XP_067918216.1">
    <property type="nucleotide sequence ID" value="XM_068069808.1"/>
</dbReference>
<dbReference type="GeneID" id="94433019"/>
<gene>
    <name evidence="1" type="ORF">CSUI_009697</name>
</gene>
<dbReference type="AlphaFoldDB" id="A0A2C6KG29"/>
<dbReference type="Proteomes" id="UP000221165">
    <property type="component" value="Unassembled WGS sequence"/>
</dbReference>
<dbReference type="EMBL" id="MIGC01005881">
    <property type="protein sequence ID" value="PHJ16487.1"/>
    <property type="molecule type" value="Genomic_DNA"/>
</dbReference>
<reference evidence="1 2" key="1">
    <citation type="journal article" date="2017" name="Int. J. Parasitol.">
        <title>The genome of the protozoan parasite Cystoisospora suis and a reverse vaccinology approach to identify vaccine candidates.</title>
        <authorList>
            <person name="Palmieri N."/>
            <person name="Shrestha A."/>
            <person name="Ruttkowski B."/>
            <person name="Beck T."/>
            <person name="Vogl C."/>
            <person name="Tomley F."/>
            <person name="Blake D.P."/>
            <person name="Joachim A."/>
        </authorList>
    </citation>
    <scope>NUCLEOTIDE SEQUENCE [LARGE SCALE GENOMIC DNA]</scope>
    <source>
        <strain evidence="1 2">Wien I</strain>
    </source>
</reference>
<evidence type="ECO:0000313" key="2">
    <source>
        <dbReference type="Proteomes" id="UP000221165"/>
    </source>
</evidence>